<evidence type="ECO:0000313" key="2">
    <source>
        <dbReference type="Proteomes" id="UP000198348"/>
    </source>
</evidence>
<gene>
    <name evidence="1" type="ORF">SAMN06265360_11056</name>
</gene>
<dbReference type="RefSeq" id="WP_089301486.1">
    <property type="nucleotide sequence ID" value="NZ_FZNW01000010.1"/>
</dbReference>
<sequence>MSPGSFDPVDEFDRQTRTLIDKGYPAMTGLSAQALGELVDPLRAHVVDRAREMRPPTPARVPFVLVVTRKLVPTHRTITVTELGGRPGFADFDDADLERFEAIDGVDVPDREVYLVFDIERGPDTRNVAPRDAMPMITERGRSPLTIEEGIALVTQFPETLEKNNCFSLLASRCGDKRVPALWISKKAPKLGWCWNGNPHTWLGSASCAGRAG</sequence>
<keyword evidence="2" id="KW-1185">Reference proteome</keyword>
<dbReference type="Proteomes" id="UP000198348">
    <property type="component" value="Unassembled WGS sequence"/>
</dbReference>
<dbReference type="EMBL" id="FZNW01000010">
    <property type="protein sequence ID" value="SNR56257.1"/>
    <property type="molecule type" value="Genomic_DNA"/>
</dbReference>
<dbReference type="InterPro" id="IPR043755">
    <property type="entry name" value="DUF5701"/>
</dbReference>
<protein>
    <submittedName>
        <fullName evidence="1">Uncharacterized protein</fullName>
    </submittedName>
</protein>
<organism evidence="1 2">
    <name type="scientific">Haloechinothrix alba</name>
    <dbReference type="NCBI Taxonomy" id="664784"/>
    <lineage>
        <taxon>Bacteria</taxon>
        <taxon>Bacillati</taxon>
        <taxon>Actinomycetota</taxon>
        <taxon>Actinomycetes</taxon>
        <taxon>Pseudonocardiales</taxon>
        <taxon>Pseudonocardiaceae</taxon>
        <taxon>Haloechinothrix</taxon>
    </lineage>
</organism>
<evidence type="ECO:0000313" key="1">
    <source>
        <dbReference type="EMBL" id="SNR56257.1"/>
    </source>
</evidence>
<name>A0A238XBD0_9PSEU</name>
<proteinExistence type="predicted"/>
<dbReference type="Pfam" id="PF18959">
    <property type="entry name" value="DUF5701"/>
    <property type="match status" value="1"/>
</dbReference>
<dbReference type="OrthoDB" id="3242676at2"/>
<reference evidence="1 2" key="1">
    <citation type="submission" date="2017-06" db="EMBL/GenBank/DDBJ databases">
        <authorList>
            <person name="Kim H.J."/>
            <person name="Triplett B.A."/>
        </authorList>
    </citation>
    <scope>NUCLEOTIDE SEQUENCE [LARGE SCALE GENOMIC DNA]</scope>
    <source>
        <strain evidence="1 2">DSM 45207</strain>
    </source>
</reference>
<dbReference type="AlphaFoldDB" id="A0A238XBD0"/>
<accession>A0A238XBD0</accession>